<comment type="caution">
    <text evidence="2">The sequence shown here is derived from an EMBL/GenBank/DDBJ whole genome shotgun (WGS) entry which is preliminary data.</text>
</comment>
<feature type="region of interest" description="Disordered" evidence="1">
    <location>
        <begin position="177"/>
        <end position="206"/>
    </location>
</feature>
<evidence type="ECO:0008006" key="4">
    <source>
        <dbReference type="Google" id="ProtNLM"/>
    </source>
</evidence>
<name>A0ABQ7VBX4_SOLTU</name>
<proteinExistence type="predicted"/>
<feature type="compositionally biased region" description="Polar residues" evidence="1">
    <location>
        <begin position="193"/>
        <end position="206"/>
    </location>
</feature>
<reference evidence="2 3" key="1">
    <citation type="journal article" date="2021" name="bioRxiv">
        <title>Chromosome-scale and haplotype-resolved genome assembly of a tetraploid potato cultivar.</title>
        <authorList>
            <person name="Sun H."/>
            <person name="Jiao W.-B."/>
            <person name="Krause K."/>
            <person name="Campoy J.A."/>
            <person name="Goel M."/>
            <person name="Folz-Donahue K."/>
            <person name="Kukat C."/>
            <person name="Huettel B."/>
            <person name="Schneeberger K."/>
        </authorList>
    </citation>
    <scope>NUCLEOTIDE SEQUENCE [LARGE SCALE GENOMIC DNA]</scope>
    <source>
        <strain evidence="2">SolTubOtavaFocal</strain>
        <tissue evidence="2">Leaves</tissue>
    </source>
</reference>
<dbReference type="EMBL" id="JAIVGD010000013">
    <property type="protein sequence ID" value="KAH0761506.1"/>
    <property type="molecule type" value="Genomic_DNA"/>
</dbReference>
<sequence length="239" mass="26489">MEAPEGIMAKLQMTFSVRDYLSQFEQIANRASDVNPLMMKHCFISGLHPNIKNDVLYFRPNTLNDAISLAFLQGQKHLAQVKPPTRPNQFSKALSVSFPSQSIFSPKINSPLSSASCSLPAASLPSVGRVPFRKLTPTKIQRKRELNLCFNCDEKYQKGHRYSSPPQLFLLLSEDEPLDESTHASPTSPSPPQDLNISSPPTEPSLLTISYQALSGEPPTVTFSSFHLSRKRLDCSSSP</sequence>
<evidence type="ECO:0000256" key="1">
    <source>
        <dbReference type="SAM" id="MobiDB-lite"/>
    </source>
</evidence>
<accession>A0ABQ7VBX4</accession>
<gene>
    <name evidence="2" type="ORF">KY290_017579</name>
</gene>
<organism evidence="2 3">
    <name type="scientific">Solanum tuberosum</name>
    <name type="common">Potato</name>
    <dbReference type="NCBI Taxonomy" id="4113"/>
    <lineage>
        <taxon>Eukaryota</taxon>
        <taxon>Viridiplantae</taxon>
        <taxon>Streptophyta</taxon>
        <taxon>Embryophyta</taxon>
        <taxon>Tracheophyta</taxon>
        <taxon>Spermatophyta</taxon>
        <taxon>Magnoliopsida</taxon>
        <taxon>eudicotyledons</taxon>
        <taxon>Gunneridae</taxon>
        <taxon>Pentapetalae</taxon>
        <taxon>asterids</taxon>
        <taxon>lamiids</taxon>
        <taxon>Solanales</taxon>
        <taxon>Solanaceae</taxon>
        <taxon>Solanoideae</taxon>
        <taxon>Solaneae</taxon>
        <taxon>Solanum</taxon>
    </lineage>
</organism>
<keyword evidence="3" id="KW-1185">Reference proteome</keyword>
<evidence type="ECO:0000313" key="3">
    <source>
        <dbReference type="Proteomes" id="UP000826656"/>
    </source>
</evidence>
<dbReference type="Proteomes" id="UP000826656">
    <property type="component" value="Unassembled WGS sequence"/>
</dbReference>
<evidence type="ECO:0000313" key="2">
    <source>
        <dbReference type="EMBL" id="KAH0761506.1"/>
    </source>
</evidence>
<protein>
    <recommendedName>
        <fullName evidence="4">Retrotransposon gag domain-containing protein</fullName>
    </recommendedName>
</protein>